<dbReference type="HOGENOM" id="CLU_2289000_0_0_10"/>
<evidence type="ECO:0000256" key="1">
    <source>
        <dbReference type="SAM" id="MobiDB-lite"/>
    </source>
</evidence>
<evidence type="ECO:0000313" key="3">
    <source>
        <dbReference type="Proteomes" id="UP000003160"/>
    </source>
</evidence>
<name>D1PUF7_9BACT</name>
<accession>D1PUF7</accession>
<keyword evidence="3" id="KW-1185">Reference proteome</keyword>
<dbReference type="Pfam" id="PF16118">
    <property type="entry name" value="DUF4834"/>
    <property type="match status" value="1"/>
</dbReference>
<protein>
    <recommendedName>
        <fullName evidence="4">DUF4834 family protein</fullName>
    </recommendedName>
</protein>
<dbReference type="OrthoDB" id="1073075at2"/>
<dbReference type="InterPro" id="IPR032272">
    <property type="entry name" value="DUF4834"/>
</dbReference>
<gene>
    <name evidence="2" type="ORF">HMPREF0645_0592</name>
</gene>
<organism evidence="2 3">
    <name type="scientific">Hallella bergensis DSM 17361</name>
    <dbReference type="NCBI Taxonomy" id="585502"/>
    <lineage>
        <taxon>Bacteria</taxon>
        <taxon>Pseudomonadati</taxon>
        <taxon>Bacteroidota</taxon>
        <taxon>Bacteroidia</taxon>
        <taxon>Bacteroidales</taxon>
        <taxon>Prevotellaceae</taxon>
        <taxon>Hallella</taxon>
    </lineage>
</organism>
<dbReference type="EMBL" id="ACKS01000029">
    <property type="protein sequence ID" value="EFA44965.1"/>
    <property type="molecule type" value="Genomic_DNA"/>
</dbReference>
<evidence type="ECO:0000313" key="2">
    <source>
        <dbReference type="EMBL" id="EFA44965.1"/>
    </source>
</evidence>
<dbReference type="AlphaFoldDB" id="D1PUF7"/>
<sequence length="101" mass="11788">MFMKILLLIFLSVIVVFSLGAVILRRLFYHLGLNWIVDLFGGQLGNRGFSRQTTSEDQTRKHKRQTKTPSGDIIIDHRTADKVNQKIFHKNEGEYVHFEEK</sequence>
<evidence type="ECO:0008006" key="4">
    <source>
        <dbReference type="Google" id="ProtNLM"/>
    </source>
</evidence>
<reference evidence="2 3" key="1">
    <citation type="submission" date="2009-10" db="EMBL/GenBank/DDBJ databases">
        <authorList>
            <person name="Qin X."/>
            <person name="Bachman B."/>
            <person name="Battles P."/>
            <person name="Bell A."/>
            <person name="Bess C."/>
            <person name="Bickham C."/>
            <person name="Chaboub L."/>
            <person name="Chen D."/>
            <person name="Coyle M."/>
            <person name="Deiros D.R."/>
            <person name="Dinh H."/>
            <person name="Forbes L."/>
            <person name="Fowler G."/>
            <person name="Francisco L."/>
            <person name="Fu Q."/>
            <person name="Gubbala S."/>
            <person name="Hale W."/>
            <person name="Han Y."/>
            <person name="Hemphill L."/>
            <person name="Highlander S.K."/>
            <person name="Hirani K."/>
            <person name="Hogues M."/>
            <person name="Jackson L."/>
            <person name="Jakkamsetti A."/>
            <person name="Javaid M."/>
            <person name="Jiang H."/>
            <person name="Korchina V."/>
            <person name="Kovar C."/>
            <person name="Lara F."/>
            <person name="Lee S."/>
            <person name="Mata R."/>
            <person name="Mathew T."/>
            <person name="Moen C."/>
            <person name="Morales K."/>
            <person name="Munidasa M."/>
            <person name="Nazareth L."/>
            <person name="Ngo R."/>
            <person name="Nguyen L."/>
            <person name="Okwuonu G."/>
            <person name="Ongeri F."/>
            <person name="Patil S."/>
            <person name="Petrosino J."/>
            <person name="Pham C."/>
            <person name="Pham P."/>
            <person name="Pu L.-L."/>
            <person name="Puazo M."/>
            <person name="Raj R."/>
            <person name="Reid J."/>
            <person name="Rouhana J."/>
            <person name="Saada N."/>
            <person name="Shang Y."/>
            <person name="Simmons D."/>
            <person name="Thornton R."/>
            <person name="Warren J."/>
            <person name="Weissenberger G."/>
            <person name="Zhang J."/>
            <person name="Zhang L."/>
            <person name="Zhou C."/>
            <person name="Zhu D."/>
            <person name="Muzny D."/>
            <person name="Worley K."/>
            <person name="Gibbs R."/>
        </authorList>
    </citation>
    <scope>NUCLEOTIDE SEQUENCE [LARGE SCALE GENOMIC DNA]</scope>
    <source>
        <strain evidence="2 3">DSM 17361</strain>
    </source>
</reference>
<proteinExistence type="predicted"/>
<feature type="region of interest" description="Disordered" evidence="1">
    <location>
        <begin position="48"/>
        <end position="70"/>
    </location>
</feature>
<dbReference type="Proteomes" id="UP000003160">
    <property type="component" value="Unassembled WGS sequence"/>
</dbReference>
<comment type="caution">
    <text evidence="2">The sequence shown here is derived from an EMBL/GenBank/DDBJ whole genome shotgun (WGS) entry which is preliminary data.</text>
</comment>